<evidence type="ECO:0000256" key="9">
    <source>
        <dbReference type="SAM" id="Phobius"/>
    </source>
</evidence>
<feature type="transmembrane region" description="Helical" evidence="9">
    <location>
        <begin position="196"/>
        <end position="216"/>
    </location>
</feature>
<feature type="transmembrane region" description="Helical" evidence="9">
    <location>
        <begin position="128"/>
        <end position="147"/>
    </location>
</feature>
<keyword evidence="11" id="KW-1185">Reference proteome</keyword>
<name>A0A931B070_9ACTN</name>
<accession>A0A931B070</accession>
<dbReference type="PANTHER" id="PTHR31806">
    <property type="entry name" value="PURINE-CYTOSINE PERMEASE FCY2-RELATED"/>
    <property type="match status" value="1"/>
</dbReference>
<feature type="transmembrane region" description="Helical" evidence="9">
    <location>
        <begin position="228"/>
        <end position="246"/>
    </location>
</feature>
<evidence type="ECO:0000256" key="6">
    <source>
        <dbReference type="ARBA" id="ARBA00023136"/>
    </source>
</evidence>
<dbReference type="Pfam" id="PF02133">
    <property type="entry name" value="Transp_cyt_pur"/>
    <property type="match status" value="1"/>
</dbReference>
<evidence type="ECO:0000313" key="10">
    <source>
        <dbReference type="EMBL" id="MBF9068740.1"/>
    </source>
</evidence>
<protein>
    <submittedName>
        <fullName evidence="10">Cytosine permease</fullName>
    </submittedName>
</protein>
<keyword evidence="3 7" id="KW-0813">Transport</keyword>
<dbReference type="PIRSF" id="PIRSF002744">
    <property type="entry name" value="Pur-cyt_permease"/>
    <property type="match status" value="1"/>
</dbReference>
<evidence type="ECO:0000256" key="2">
    <source>
        <dbReference type="ARBA" id="ARBA00008974"/>
    </source>
</evidence>
<dbReference type="GO" id="GO:0022857">
    <property type="term" value="F:transmembrane transporter activity"/>
    <property type="evidence" value="ECO:0007669"/>
    <property type="project" value="InterPro"/>
</dbReference>
<dbReference type="RefSeq" id="WP_196193895.1">
    <property type="nucleotide sequence ID" value="NZ_JADPRT010000004.1"/>
</dbReference>
<dbReference type="Proteomes" id="UP000657385">
    <property type="component" value="Unassembled WGS sequence"/>
</dbReference>
<feature type="transmembrane region" description="Helical" evidence="9">
    <location>
        <begin position="386"/>
        <end position="407"/>
    </location>
</feature>
<evidence type="ECO:0000313" key="11">
    <source>
        <dbReference type="Proteomes" id="UP000657385"/>
    </source>
</evidence>
<evidence type="ECO:0000256" key="1">
    <source>
        <dbReference type="ARBA" id="ARBA00004141"/>
    </source>
</evidence>
<dbReference type="InterPro" id="IPR026030">
    <property type="entry name" value="Pur-cyt_permease_Fcy2/21/22"/>
</dbReference>
<proteinExistence type="inferred from homology"/>
<reference evidence="10" key="1">
    <citation type="submission" date="2020-11" db="EMBL/GenBank/DDBJ databases">
        <title>Isolation and identification of active actinomycetes.</title>
        <authorList>
            <person name="Yu B."/>
        </authorList>
    </citation>
    <scope>NUCLEOTIDE SEQUENCE</scope>
    <source>
        <strain evidence="10">NEAU-YB345</strain>
    </source>
</reference>
<dbReference type="Gene3D" id="1.10.4160.10">
    <property type="entry name" value="Hydantoin permease"/>
    <property type="match status" value="1"/>
</dbReference>
<dbReference type="AlphaFoldDB" id="A0A931B070"/>
<evidence type="ECO:0000256" key="7">
    <source>
        <dbReference type="PIRNR" id="PIRNR002744"/>
    </source>
</evidence>
<feature type="transmembrane region" description="Helical" evidence="9">
    <location>
        <begin position="88"/>
        <end position="108"/>
    </location>
</feature>
<keyword evidence="5 9" id="KW-1133">Transmembrane helix</keyword>
<evidence type="ECO:0000256" key="8">
    <source>
        <dbReference type="SAM" id="MobiDB-lite"/>
    </source>
</evidence>
<comment type="similarity">
    <text evidence="2 7">Belongs to the purine-cytosine permease (2.A.39) family.</text>
</comment>
<dbReference type="CDD" id="cd11484">
    <property type="entry name" value="SLC-NCS1sbd_CobB-like"/>
    <property type="match status" value="1"/>
</dbReference>
<keyword evidence="4 9" id="KW-0812">Transmembrane</keyword>
<feature type="transmembrane region" description="Helical" evidence="9">
    <location>
        <begin position="428"/>
        <end position="453"/>
    </location>
</feature>
<feature type="transmembrane region" description="Helical" evidence="9">
    <location>
        <begin position="167"/>
        <end position="184"/>
    </location>
</feature>
<dbReference type="EMBL" id="JADPRT010000004">
    <property type="protein sequence ID" value="MBF9068740.1"/>
    <property type="molecule type" value="Genomic_DNA"/>
</dbReference>
<comment type="caution">
    <text evidence="10">The sequence shown here is derived from an EMBL/GenBank/DDBJ whole genome shotgun (WGS) entry which is preliminary data.</text>
</comment>
<feature type="transmembrane region" description="Helical" evidence="9">
    <location>
        <begin position="64"/>
        <end position="82"/>
    </location>
</feature>
<feature type="transmembrane region" description="Helical" evidence="9">
    <location>
        <begin position="309"/>
        <end position="337"/>
    </location>
</feature>
<feature type="transmembrane region" description="Helical" evidence="9">
    <location>
        <begin position="267"/>
        <end position="289"/>
    </location>
</feature>
<dbReference type="InterPro" id="IPR001248">
    <property type="entry name" value="Pur-cyt_permease"/>
</dbReference>
<feature type="transmembrane region" description="Helical" evidence="9">
    <location>
        <begin position="459"/>
        <end position="481"/>
    </location>
</feature>
<gene>
    <name evidence="10" type="ORF">I2501_11975</name>
</gene>
<feature type="region of interest" description="Disordered" evidence="8">
    <location>
        <begin position="1"/>
        <end position="36"/>
    </location>
</feature>
<evidence type="ECO:0000256" key="3">
    <source>
        <dbReference type="ARBA" id="ARBA00022448"/>
    </source>
</evidence>
<dbReference type="PANTHER" id="PTHR31806:SF1">
    <property type="entry name" value="PURINE-CYTOSINE PERMEASE FCY2-RELATED"/>
    <property type="match status" value="1"/>
</dbReference>
<dbReference type="GO" id="GO:0005886">
    <property type="term" value="C:plasma membrane"/>
    <property type="evidence" value="ECO:0007669"/>
    <property type="project" value="TreeGrafter"/>
</dbReference>
<keyword evidence="6 7" id="KW-0472">Membrane</keyword>
<evidence type="ECO:0000256" key="4">
    <source>
        <dbReference type="ARBA" id="ARBA00022692"/>
    </source>
</evidence>
<comment type="subcellular location">
    <subcellularLocation>
        <location evidence="1">Membrane</location>
        <topology evidence="1">Multi-pass membrane protein</topology>
    </subcellularLocation>
</comment>
<organism evidence="10 11">
    <name type="scientific">Streptacidiphilus fuscans</name>
    <dbReference type="NCBI Taxonomy" id="2789292"/>
    <lineage>
        <taxon>Bacteria</taxon>
        <taxon>Bacillati</taxon>
        <taxon>Actinomycetota</taxon>
        <taxon>Actinomycetes</taxon>
        <taxon>Kitasatosporales</taxon>
        <taxon>Streptomycetaceae</taxon>
        <taxon>Streptacidiphilus</taxon>
    </lineage>
</organism>
<evidence type="ECO:0000256" key="5">
    <source>
        <dbReference type="ARBA" id="ARBA00022989"/>
    </source>
</evidence>
<sequence>MAVSDETRAPGGRPSGNAAHAAGAAHESRAQRAAGGGGGLIEVRSIDYVPPEERHGKVWHQGPFWFTGNFVLTTMVTGFLGPTLGLPVGWSILAVVLGACFGTFFMAFHANQGPRMGLPQMIQSRAQFGLRGAVLPFAAVVFVYVGFNVFNVVLATEGLRTVLPGGTWLWYPLLIALAVVLAVVGHDLIHLVERWLTYLLIVVFGVLTVYAVFGHWAHGHAGGSGGGFSWTTFLVVFSAAAGYQISYAVYVSDYSRYLPEDVPARKVIWWTYLGAAGSAVWLMSLGALLGSRLPGADAVAAVRTVGNALLPGFGTFAVLVSVVAIIGIMGVNAYGAMLTSTSAVDAFKKVRPTIRTRVVGIVAIELIVLVVALSLPSNYLASFNNFLLLMLYFLVPWTAVNLVDFYAVRRGHYDIQAIFDPDGEYGRWSPAGLTSYVVGIVAMVPFMALSFYTGPVAKALGGADISFGVGLIVAGGLYYALTGSVRRTLALAA</sequence>
<feature type="transmembrane region" description="Helical" evidence="9">
    <location>
        <begin position="358"/>
        <end position="380"/>
    </location>
</feature>